<dbReference type="AlphaFoldDB" id="A0A3A4KC01"/>
<evidence type="ECO:0000313" key="6">
    <source>
        <dbReference type="Proteomes" id="UP000266677"/>
    </source>
</evidence>
<evidence type="ECO:0000256" key="3">
    <source>
        <dbReference type="ARBA" id="ARBA00023163"/>
    </source>
</evidence>
<reference evidence="5 6" key="1">
    <citation type="submission" date="2018-09" db="EMBL/GenBank/DDBJ databases">
        <title>YIM PH21274 draft genome.</title>
        <authorList>
            <person name="Miao C."/>
        </authorList>
    </citation>
    <scope>NUCLEOTIDE SEQUENCE [LARGE SCALE GENOMIC DNA]</scope>
    <source>
        <strain evidence="5 6">YIM PH 21724</strain>
    </source>
</reference>
<gene>
    <name evidence="5" type="ORF">D5S18_13510</name>
</gene>
<dbReference type="InterPro" id="IPR050204">
    <property type="entry name" value="AraC_XylS_family_regulators"/>
</dbReference>
<dbReference type="EMBL" id="QZFU01000017">
    <property type="protein sequence ID" value="RJO75793.1"/>
    <property type="molecule type" value="Genomic_DNA"/>
</dbReference>
<dbReference type="Pfam" id="PF20240">
    <property type="entry name" value="DUF6597"/>
    <property type="match status" value="1"/>
</dbReference>
<dbReference type="PROSITE" id="PS01124">
    <property type="entry name" value="HTH_ARAC_FAMILY_2"/>
    <property type="match status" value="1"/>
</dbReference>
<evidence type="ECO:0000256" key="2">
    <source>
        <dbReference type="ARBA" id="ARBA00023125"/>
    </source>
</evidence>
<dbReference type="PANTHER" id="PTHR46796:SF15">
    <property type="entry name" value="BLL1074 PROTEIN"/>
    <property type="match status" value="1"/>
</dbReference>
<dbReference type="GO" id="GO:0043565">
    <property type="term" value="F:sequence-specific DNA binding"/>
    <property type="evidence" value="ECO:0007669"/>
    <property type="project" value="InterPro"/>
</dbReference>
<evidence type="ECO:0000313" key="5">
    <source>
        <dbReference type="EMBL" id="RJO75793.1"/>
    </source>
</evidence>
<dbReference type="SMART" id="SM00342">
    <property type="entry name" value="HTH_ARAC"/>
    <property type="match status" value="1"/>
</dbReference>
<keyword evidence="1" id="KW-0805">Transcription regulation</keyword>
<protein>
    <submittedName>
        <fullName evidence="5">AraC family transcriptional regulator</fullName>
    </submittedName>
</protein>
<dbReference type="Pfam" id="PF12833">
    <property type="entry name" value="HTH_18"/>
    <property type="match status" value="1"/>
</dbReference>
<dbReference type="Proteomes" id="UP000266677">
    <property type="component" value="Unassembled WGS sequence"/>
</dbReference>
<dbReference type="SUPFAM" id="SSF46689">
    <property type="entry name" value="Homeodomain-like"/>
    <property type="match status" value="1"/>
</dbReference>
<evidence type="ECO:0000259" key="4">
    <source>
        <dbReference type="PROSITE" id="PS01124"/>
    </source>
</evidence>
<keyword evidence="6" id="KW-1185">Reference proteome</keyword>
<proteinExistence type="predicted"/>
<dbReference type="RefSeq" id="WP_120040812.1">
    <property type="nucleotide sequence ID" value="NZ_QZFU01000017.1"/>
</dbReference>
<dbReference type="Gene3D" id="1.10.10.60">
    <property type="entry name" value="Homeodomain-like"/>
    <property type="match status" value="1"/>
</dbReference>
<accession>A0A3A4KC01</accession>
<dbReference type="PANTHER" id="PTHR46796">
    <property type="entry name" value="HTH-TYPE TRANSCRIPTIONAL ACTIVATOR RHAS-RELATED"/>
    <property type="match status" value="1"/>
</dbReference>
<dbReference type="OrthoDB" id="2559672at2"/>
<dbReference type="GO" id="GO:0003700">
    <property type="term" value="F:DNA-binding transcription factor activity"/>
    <property type="evidence" value="ECO:0007669"/>
    <property type="project" value="InterPro"/>
</dbReference>
<comment type="caution">
    <text evidence="5">The sequence shown here is derived from an EMBL/GenBank/DDBJ whole genome shotgun (WGS) entry which is preliminary data.</text>
</comment>
<sequence length="277" mass="30121">MEPVAQRVSAPPAPNLADFIDGYIGYRQYGFAPGLHRGLPSRHLTFIVSIGAPIDVVAQTNPRQPPEGYRCVVSGLQATHATIAHPGHQEGVVVALSPLGCRTLFGLPAGELWDTSVECAELTGAIGRQLWEELQGTIDWPTRFGVCDRILSTLAGPGRVALELTHAWRSIVDSDGAMPIGPLADEIGWSRQHLTRRFTAEFGLSPKLAARVARFERAKRMIERIPSYITLAEVAAVCGYYDQAHLNRDFVELAGCAPTTWLAGEVPSVQDEHRLPG</sequence>
<name>A0A3A4KC01_9NOCA</name>
<dbReference type="InterPro" id="IPR009057">
    <property type="entry name" value="Homeodomain-like_sf"/>
</dbReference>
<keyword evidence="3" id="KW-0804">Transcription</keyword>
<keyword evidence="2" id="KW-0238">DNA-binding</keyword>
<organism evidence="5 6">
    <name type="scientific">Nocardia panacis</name>
    <dbReference type="NCBI Taxonomy" id="2340916"/>
    <lineage>
        <taxon>Bacteria</taxon>
        <taxon>Bacillati</taxon>
        <taxon>Actinomycetota</taxon>
        <taxon>Actinomycetes</taxon>
        <taxon>Mycobacteriales</taxon>
        <taxon>Nocardiaceae</taxon>
        <taxon>Nocardia</taxon>
    </lineage>
</organism>
<dbReference type="InterPro" id="IPR046532">
    <property type="entry name" value="DUF6597"/>
</dbReference>
<feature type="domain" description="HTH araC/xylS-type" evidence="4">
    <location>
        <begin position="180"/>
        <end position="264"/>
    </location>
</feature>
<evidence type="ECO:0000256" key="1">
    <source>
        <dbReference type="ARBA" id="ARBA00023015"/>
    </source>
</evidence>
<dbReference type="InterPro" id="IPR018060">
    <property type="entry name" value="HTH_AraC"/>
</dbReference>